<evidence type="ECO:0000259" key="9">
    <source>
        <dbReference type="Pfam" id="PF01602"/>
    </source>
</evidence>
<proteinExistence type="inferred from homology"/>
<accession>A0A2G5CPZ3</accession>
<feature type="compositionally biased region" description="Basic and acidic residues" evidence="8">
    <location>
        <begin position="832"/>
        <end position="855"/>
    </location>
</feature>
<keyword evidence="6" id="KW-0472">Membrane</keyword>
<reference evidence="10 11" key="1">
    <citation type="submission" date="2017-09" db="EMBL/GenBank/DDBJ databases">
        <title>WGS assembly of Aquilegia coerulea Goldsmith.</title>
        <authorList>
            <person name="Hodges S."/>
            <person name="Kramer E."/>
            <person name="Nordborg M."/>
            <person name="Tomkins J."/>
            <person name="Borevitz J."/>
            <person name="Derieg N."/>
            <person name="Yan J."/>
            <person name="Mihaltcheva S."/>
            <person name="Hayes R.D."/>
            <person name="Rokhsar D."/>
        </authorList>
    </citation>
    <scope>NUCLEOTIDE SEQUENCE [LARGE SCALE GENOMIC DNA]</scope>
    <source>
        <strain evidence="11">cv. Goldsmith</strain>
    </source>
</reference>
<feature type="compositionally biased region" description="Basic residues" evidence="8">
    <location>
        <begin position="817"/>
        <end position="826"/>
    </location>
</feature>
<dbReference type="Gene3D" id="1.25.10.10">
    <property type="entry name" value="Leucine-rich Repeat Variant"/>
    <property type="match status" value="1"/>
</dbReference>
<feature type="region of interest" description="Disordered" evidence="8">
    <location>
        <begin position="747"/>
        <end position="766"/>
    </location>
</feature>
<dbReference type="EMBL" id="KZ305058">
    <property type="protein sequence ID" value="PIA33346.1"/>
    <property type="molecule type" value="Genomic_DNA"/>
</dbReference>
<evidence type="ECO:0000256" key="6">
    <source>
        <dbReference type="ARBA" id="ARBA00023136"/>
    </source>
</evidence>
<dbReference type="InterPro" id="IPR017105">
    <property type="entry name" value="AP3_complex_dsu"/>
</dbReference>
<dbReference type="GO" id="GO:0005794">
    <property type="term" value="C:Golgi apparatus"/>
    <property type="evidence" value="ECO:0007669"/>
    <property type="project" value="UniProtKB-SubCell"/>
</dbReference>
<dbReference type="InterPro" id="IPR016024">
    <property type="entry name" value="ARM-type_fold"/>
</dbReference>
<evidence type="ECO:0000256" key="1">
    <source>
        <dbReference type="ARBA" id="ARBA00004308"/>
    </source>
</evidence>
<feature type="compositionally biased region" description="Basic residues" evidence="8">
    <location>
        <begin position="944"/>
        <end position="958"/>
    </location>
</feature>
<dbReference type="Proteomes" id="UP000230069">
    <property type="component" value="Unassembled WGS sequence"/>
</dbReference>
<gene>
    <name evidence="10" type="ORF">AQUCO_04100041v1</name>
</gene>
<protein>
    <recommendedName>
        <fullName evidence="7">AP-3 complex subunit delta</fullName>
    </recommendedName>
</protein>
<feature type="region of interest" description="Disordered" evidence="8">
    <location>
        <begin position="566"/>
        <end position="587"/>
    </location>
</feature>
<comment type="subcellular location">
    <subcellularLocation>
        <location evidence="1">Endomembrane system</location>
    </subcellularLocation>
    <subcellularLocation>
        <location evidence="7">Golgi apparatus</location>
    </subcellularLocation>
</comment>
<evidence type="ECO:0000256" key="5">
    <source>
        <dbReference type="ARBA" id="ARBA00022927"/>
    </source>
</evidence>
<keyword evidence="3 7" id="KW-0813">Transport</keyword>
<comment type="subunit">
    <text evidence="7">Adaptor protein complex 3 (AP-3) is a heterotetramer.</text>
</comment>
<evidence type="ECO:0000256" key="8">
    <source>
        <dbReference type="SAM" id="MobiDB-lite"/>
    </source>
</evidence>
<name>A0A2G5CPZ3_AQUCA</name>
<dbReference type="GO" id="GO:0030123">
    <property type="term" value="C:AP-3 adaptor complex"/>
    <property type="evidence" value="ECO:0007669"/>
    <property type="project" value="InterPro"/>
</dbReference>
<dbReference type="PANTHER" id="PTHR22781">
    <property type="entry name" value="DELTA ADAPTIN-RELATED"/>
    <property type="match status" value="1"/>
</dbReference>
<organism evidence="10 11">
    <name type="scientific">Aquilegia coerulea</name>
    <name type="common">Rocky mountain columbine</name>
    <dbReference type="NCBI Taxonomy" id="218851"/>
    <lineage>
        <taxon>Eukaryota</taxon>
        <taxon>Viridiplantae</taxon>
        <taxon>Streptophyta</taxon>
        <taxon>Embryophyta</taxon>
        <taxon>Tracheophyta</taxon>
        <taxon>Spermatophyta</taxon>
        <taxon>Magnoliopsida</taxon>
        <taxon>Ranunculales</taxon>
        <taxon>Ranunculaceae</taxon>
        <taxon>Thalictroideae</taxon>
        <taxon>Aquilegia</taxon>
    </lineage>
</organism>
<dbReference type="InterPro" id="IPR002553">
    <property type="entry name" value="Clathrin/coatomer_adapt-like_N"/>
</dbReference>
<keyword evidence="4" id="KW-0677">Repeat</keyword>
<evidence type="ECO:0000313" key="11">
    <source>
        <dbReference type="Proteomes" id="UP000230069"/>
    </source>
</evidence>
<comment type="function">
    <text evidence="7">Part of the AP-3 complex, an adaptor-related complex which seems to be clathrin-associated. The complex is associated with the Golgi region as well as more peripheral structures. It facilitates the budding of vesicles from the Golgi membrane and may be directly involved in trafficking to the vacuole. It also function in maintaining the identity of lytic vacuoles and in regulating the transition between storage and lytic vacuoles.</text>
</comment>
<evidence type="ECO:0000313" key="10">
    <source>
        <dbReference type="EMBL" id="PIA33346.1"/>
    </source>
</evidence>
<keyword evidence="5 7" id="KW-0653">Protein transport</keyword>
<evidence type="ECO:0000256" key="7">
    <source>
        <dbReference type="PIRNR" id="PIRNR037092"/>
    </source>
</evidence>
<feature type="region of interest" description="Disordered" evidence="8">
    <location>
        <begin position="780"/>
        <end position="799"/>
    </location>
</feature>
<dbReference type="STRING" id="218851.A0A2G5CPZ3"/>
<dbReference type="PIRSF" id="PIRSF037092">
    <property type="entry name" value="AP3_complex_delta"/>
    <property type="match status" value="1"/>
</dbReference>
<dbReference type="GO" id="GO:0006623">
    <property type="term" value="P:protein targeting to vacuole"/>
    <property type="evidence" value="ECO:0007669"/>
    <property type="project" value="TreeGrafter"/>
</dbReference>
<keyword evidence="7" id="KW-0333">Golgi apparatus</keyword>
<feature type="domain" description="Clathrin/coatomer adaptor adaptin-like N-terminal" evidence="9">
    <location>
        <begin position="24"/>
        <end position="493"/>
    </location>
</feature>
<sequence>MESLFQRSLDDLIKAIRLQMIGESNFISKALEEIRKELKSTDLQTKSTALEKLIYLNSLYSIDMCFASFHVVEVMSCSKFSYKRIGYLAASQSFHENTDVLLLITNQLRKDLNSSNEFEVSLALECLSIIATHDLSRDLTHEIFTLLSSSKVFVKKKAIGVILRIFSKYPDSVKLVFKRLVENLEGGGSGGGDQQVMAAVIGVFCELTAKDSKSYLPLAPEFYRILVDSKNNWVLIKVLKIFSKLGSLEPRLAKRIVDPICEHMRRTTAKSLLFECIRTVVTCLTDYETAVKLAVEKIREFLIDEDSNLKYLGLKALSILGSKQLWTVVENKEAVIKSLSDADPNIRQESLHLVMVMVSEDNVTDISRVLLNYALKSDPQFCNEILGSILSTCSKNDYEVIVDFDWYVSLLGEMSRNPHCQKGVEIEQQLVDIGQRVKEVRHELVHVARDLLIDPALLGNPFLHRILSAAAWVSGEYVEFSKNPLELIEALLQPRTNLLPPLIRAVYIHSAFKVLVFCLHSFFVRKHVTSSSLEGLAQGMCDHDSEREFPEGPALERRDCSSTSFDCEQDEEFKPRSQNRTGEELATENGGESLFAFGQVSLSTSFAEDPFNHESIVGLIDLIKTALSPLSGSDEVEVQDRARNVLGLIELIQRETDGWLIQKEDSFKGEKLKAFKMIEILHGAFSEKIGPVLRTSQERVPVPEGLILNDNLSDLDSICGDILSPPTGVFSMGNRLFGENYGNSSLDLQKKEESEPSTESTSLLAQHRKRHGLYYLPAEKSESMSNDYPPPNDLQSTADIDDGAQDLLKITDQSLSSKRKPKHSKPRPVVVKLDERDEKPVSSVKPLKDSEHDELSGAVRNILLGEEDTSASSLTKPSDKSKGKRRVKELSSKSESQPKDKLGDAPPEFGSSSSRRSKHRSRGKEREKSPKNNDENIEGSNQKDKRKSHQQSRNRTRHRADLPLNVVAETPVIPDFLL</sequence>
<evidence type="ECO:0000256" key="3">
    <source>
        <dbReference type="ARBA" id="ARBA00022448"/>
    </source>
</evidence>
<feature type="compositionally biased region" description="Basic and acidic residues" evidence="8">
    <location>
        <begin position="924"/>
        <end position="934"/>
    </location>
</feature>
<dbReference type="PANTHER" id="PTHR22781:SF12">
    <property type="entry name" value="AP-3 COMPLEX SUBUNIT DELTA-1"/>
    <property type="match status" value="1"/>
</dbReference>
<dbReference type="InterPro" id="IPR011989">
    <property type="entry name" value="ARM-like"/>
</dbReference>
<feature type="region of interest" description="Disordered" evidence="8">
    <location>
        <begin position="812"/>
        <end position="962"/>
    </location>
</feature>
<dbReference type="SUPFAM" id="SSF48371">
    <property type="entry name" value="ARM repeat"/>
    <property type="match status" value="1"/>
</dbReference>
<evidence type="ECO:0000256" key="4">
    <source>
        <dbReference type="ARBA" id="ARBA00022737"/>
    </source>
</evidence>
<keyword evidence="11" id="KW-1185">Reference proteome</keyword>
<dbReference type="Pfam" id="PF01602">
    <property type="entry name" value="Adaptin_N"/>
    <property type="match status" value="1"/>
</dbReference>
<dbReference type="OrthoDB" id="10264595at2759"/>
<dbReference type="FunCoup" id="A0A2G5CPZ3">
    <property type="interactions" value="3339"/>
</dbReference>
<feature type="compositionally biased region" description="Basic and acidic residues" evidence="8">
    <location>
        <begin position="888"/>
        <end position="903"/>
    </location>
</feature>
<comment type="similarity">
    <text evidence="2 7">Belongs to the adaptor complexes large subunit family.</text>
</comment>
<dbReference type="GO" id="GO:0006896">
    <property type="term" value="P:Golgi to vacuole transport"/>
    <property type="evidence" value="ECO:0007669"/>
    <property type="project" value="TreeGrafter"/>
</dbReference>
<dbReference type="GO" id="GO:0010008">
    <property type="term" value="C:endosome membrane"/>
    <property type="evidence" value="ECO:0007669"/>
    <property type="project" value="TreeGrafter"/>
</dbReference>
<dbReference type="InParanoid" id="A0A2G5CPZ3"/>
<dbReference type="AlphaFoldDB" id="A0A2G5CPZ3"/>
<evidence type="ECO:0000256" key="2">
    <source>
        <dbReference type="ARBA" id="ARBA00006613"/>
    </source>
</evidence>